<evidence type="ECO:0000256" key="1">
    <source>
        <dbReference type="ARBA" id="ARBA00022741"/>
    </source>
</evidence>
<dbReference type="InterPro" id="IPR000719">
    <property type="entry name" value="Prot_kinase_dom"/>
</dbReference>
<dbReference type="WBParaSite" id="PDA_v2.g13735.t1">
    <property type="protein sequence ID" value="PDA_v2.g13735.t1"/>
    <property type="gene ID" value="PDA_v2.g13735"/>
</dbReference>
<feature type="domain" description="Protein kinase" evidence="3">
    <location>
        <begin position="1"/>
        <end position="100"/>
    </location>
</feature>
<dbReference type="PANTHER" id="PTHR24055">
    <property type="entry name" value="MITOGEN-ACTIVATED PROTEIN KINASE"/>
    <property type="match status" value="1"/>
</dbReference>
<sequence length="100" mass="11754">MESMEADLSKVIQTRHYDQRHISLFMYQMFCGVNYLHELGIIHRDLTPKNIGYRLGVVKILDLGFARRLHKNTAFTGYVTNRYYRAPEVILGIKYDEKGN</sequence>
<dbReference type="GO" id="GO:0004672">
    <property type="term" value="F:protein kinase activity"/>
    <property type="evidence" value="ECO:0007669"/>
    <property type="project" value="InterPro"/>
</dbReference>
<keyword evidence="1" id="KW-0547">Nucleotide-binding</keyword>
<dbReference type="PROSITE" id="PS50011">
    <property type="entry name" value="PROTEIN_KINASE_DOM"/>
    <property type="match status" value="1"/>
</dbReference>
<dbReference type="Pfam" id="PF00069">
    <property type="entry name" value="Pkinase"/>
    <property type="match status" value="1"/>
</dbReference>
<dbReference type="Proteomes" id="UP000887578">
    <property type="component" value="Unplaced"/>
</dbReference>
<name>A0A914PG35_9BILA</name>
<protein>
    <submittedName>
        <fullName evidence="5">Protein kinase domain-containing protein</fullName>
    </submittedName>
</protein>
<evidence type="ECO:0000313" key="4">
    <source>
        <dbReference type="Proteomes" id="UP000887578"/>
    </source>
</evidence>
<organism evidence="4 5">
    <name type="scientific">Panagrolaimus davidi</name>
    <dbReference type="NCBI Taxonomy" id="227884"/>
    <lineage>
        <taxon>Eukaryota</taxon>
        <taxon>Metazoa</taxon>
        <taxon>Ecdysozoa</taxon>
        <taxon>Nematoda</taxon>
        <taxon>Chromadorea</taxon>
        <taxon>Rhabditida</taxon>
        <taxon>Tylenchina</taxon>
        <taxon>Panagrolaimomorpha</taxon>
        <taxon>Panagrolaimoidea</taxon>
        <taxon>Panagrolaimidae</taxon>
        <taxon>Panagrolaimus</taxon>
    </lineage>
</organism>
<dbReference type="InterPro" id="IPR011009">
    <property type="entry name" value="Kinase-like_dom_sf"/>
</dbReference>
<dbReference type="Gene3D" id="1.10.510.10">
    <property type="entry name" value="Transferase(Phosphotransferase) domain 1"/>
    <property type="match status" value="1"/>
</dbReference>
<keyword evidence="4" id="KW-1185">Reference proteome</keyword>
<dbReference type="SUPFAM" id="SSF56112">
    <property type="entry name" value="Protein kinase-like (PK-like)"/>
    <property type="match status" value="1"/>
</dbReference>
<accession>A0A914PG35</accession>
<keyword evidence="2" id="KW-0067">ATP-binding</keyword>
<evidence type="ECO:0000256" key="2">
    <source>
        <dbReference type="ARBA" id="ARBA00022840"/>
    </source>
</evidence>
<dbReference type="AlphaFoldDB" id="A0A914PG35"/>
<proteinExistence type="predicted"/>
<reference evidence="5" key="1">
    <citation type="submission" date="2022-11" db="UniProtKB">
        <authorList>
            <consortium name="WormBaseParasite"/>
        </authorList>
    </citation>
    <scope>IDENTIFICATION</scope>
</reference>
<dbReference type="InterPro" id="IPR050117">
    <property type="entry name" value="MAPK"/>
</dbReference>
<evidence type="ECO:0000259" key="3">
    <source>
        <dbReference type="PROSITE" id="PS50011"/>
    </source>
</evidence>
<evidence type="ECO:0000313" key="5">
    <source>
        <dbReference type="WBParaSite" id="PDA_v2.g13735.t1"/>
    </source>
</evidence>
<dbReference type="GO" id="GO:0005524">
    <property type="term" value="F:ATP binding"/>
    <property type="evidence" value="ECO:0007669"/>
    <property type="project" value="UniProtKB-KW"/>
</dbReference>